<evidence type="ECO:0000259" key="9">
    <source>
        <dbReference type="Pfam" id="PF03460"/>
    </source>
</evidence>
<dbReference type="GO" id="GO:0050311">
    <property type="term" value="F:sulfite reductase (ferredoxin) activity"/>
    <property type="evidence" value="ECO:0007669"/>
    <property type="project" value="TreeGrafter"/>
</dbReference>
<evidence type="ECO:0000256" key="3">
    <source>
        <dbReference type="ARBA" id="ARBA00022485"/>
    </source>
</evidence>
<dbReference type="SUPFAM" id="SSF55124">
    <property type="entry name" value="Nitrite/Sulfite reductase N-terminal domain-like"/>
    <property type="match status" value="1"/>
</dbReference>
<dbReference type="InterPro" id="IPR036136">
    <property type="entry name" value="Nit/Sulf_reduc_fer-like_dom_sf"/>
</dbReference>
<dbReference type="Gene3D" id="3.30.413.10">
    <property type="entry name" value="Sulfite Reductase Hemoprotein, domain 1"/>
    <property type="match status" value="2"/>
</dbReference>
<evidence type="ECO:0000256" key="1">
    <source>
        <dbReference type="ARBA" id="ARBA00001929"/>
    </source>
</evidence>
<evidence type="ECO:0000259" key="8">
    <source>
        <dbReference type="Pfam" id="PF01077"/>
    </source>
</evidence>
<evidence type="ECO:0000256" key="6">
    <source>
        <dbReference type="ARBA" id="ARBA00023004"/>
    </source>
</evidence>
<dbReference type="EMBL" id="UINC01050057">
    <property type="protein sequence ID" value="SVB62575.1"/>
    <property type="molecule type" value="Genomic_DNA"/>
</dbReference>
<reference evidence="10" key="1">
    <citation type="submission" date="2018-05" db="EMBL/GenBank/DDBJ databases">
        <authorList>
            <person name="Lanie J.A."/>
            <person name="Ng W.-L."/>
            <person name="Kazmierczak K.M."/>
            <person name="Andrzejewski T.M."/>
            <person name="Davidsen T.M."/>
            <person name="Wayne K.J."/>
            <person name="Tettelin H."/>
            <person name="Glass J.I."/>
            <person name="Rusch D."/>
            <person name="Podicherti R."/>
            <person name="Tsui H.-C.T."/>
            <person name="Winkler M.E."/>
        </authorList>
    </citation>
    <scope>NUCLEOTIDE SEQUENCE</scope>
</reference>
<evidence type="ECO:0000256" key="4">
    <source>
        <dbReference type="ARBA" id="ARBA00022723"/>
    </source>
</evidence>
<organism evidence="10">
    <name type="scientific">marine metagenome</name>
    <dbReference type="NCBI Taxonomy" id="408172"/>
    <lineage>
        <taxon>unclassified sequences</taxon>
        <taxon>metagenomes</taxon>
        <taxon>ecological metagenomes</taxon>
    </lineage>
</organism>
<proteinExistence type="predicted"/>
<name>A0A382FIU8_9ZZZZ</name>
<dbReference type="GO" id="GO:0020037">
    <property type="term" value="F:heme binding"/>
    <property type="evidence" value="ECO:0007669"/>
    <property type="project" value="InterPro"/>
</dbReference>
<evidence type="ECO:0008006" key="11">
    <source>
        <dbReference type="Google" id="ProtNLM"/>
    </source>
</evidence>
<comment type="cofactor">
    <cofactor evidence="1">
        <name>siroheme</name>
        <dbReference type="ChEBI" id="CHEBI:60052"/>
    </cofactor>
</comment>
<dbReference type="Pfam" id="PF03460">
    <property type="entry name" value="NIR_SIR_ferr"/>
    <property type="match status" value="1"/>
</dbReference>
<dbReference type="AlphaFoldDB" id="A0A382FIU8"/>
<keyword evidence="6" id="KW-0408">Iron</keyword>
<feature type="domain" description="Nitrite/Sulfite reductase ferredoxin-like" evidence="9">
    <location>
        <begin position="196"/>
        <end position="246"/>
    </location>
</feature>
<keyword evidence="3" id="KW-0004">4Fe-4S</keyword>
<dbReference type="PANTHER" id="PTHR11493">
    <property type="entry name" value="SULFITE REDUCTASE [NADPH] SUBUNIT BETA-RELATED"/>
    <property type="match status" value="1"/>
</dbReference>
<keyword evidence="4" id="KW-0479">Metal-binding</keyword>
<dbReference type="InterPro" id="IPR005117">
    <property type="entry name" value="NiRdtase/SiRdtase_haem-b_fer"/>
</dbReference>
<dbReference type="GO" id="GO:0000103">
    <property type="term" value="P:sulfate assimilation"/>
    <property type="evidence" value="ECO:0007669"/>
    <property type="project" value="TreeGrafter"/>
</dbReference>
<dbReference type="Gene3D" id="3.90.480.20">
    <property type="match status" value="1"/>
</dbReference>
<feature type="domain" description="Nitrite/sulphite reductase 4Fe-4S" evidence="8">
    <location>
        <begin position="301"/>
        <end position="397"/>
    </location>
</feature>
<feature type="non-terminal residue" evidence="10">
    <location>
        <position position="1"/>
    </location>
</feature>
<feature type="domain" description="Nitrite/sulphite reductase 4Fe-4S" evidence="8">
    <location>
        <begin position="6"/>
        <end position="123"/>
    </location>
</feature>
<keyword evidence="5" id="KW-0560">Oxidoreductase</keyword>
<gene>
    <name evidence="10" type="ORF">METZ01_LOCUS215429</name>
</gene>
<dbReference type="GO" id="GO:0016002">
    <property type="term" value="F:sulfite reductase activity"/>
    <property type="evidence" value="ECO:0007669"/>
    <property type="project" value="TreeGrafter"/>
</dbReference>
<dbReference type="InterPro" id="IPR045169">
    <property type="entry name" value="NO2/SO3_Rdtase_4Fe4S_prot"/>
</dbReference>
<comment type="cofactor">
    <cofactor evidence="2">
        <name>[4Fe-4S] cluster</name>
        <dbReference type="ChEBI" id="CHEBI:49883"/>
    </cofactor>
</comment>
<evidence type="ECO:0000313" key="10">
    <source>
        <dbReference type="EMBL" id="SVB62575.1"/>
    </source>
</evidence>
<keyword evidence="7" id="KW-0411">Iron-sulfur</keyword>
<dbReference type="SUPFAM" id="SSF56014">
    <property type="entry name" value="Nitrite and sulphite reductase 4Fe-4S domain-like"/>
    <property type="match status" value="2"/>
</dbReference>
<evidence type="ECO:0000256" key="7">
    <source>
        <dbReference type="ARBA" id="ARBA00023014"/>
    </source>
</evidence>
<dbReference type="GO" id="GO:0009337">
    <property type="term" value="C:sulfite reductase complex (NADPH)"/>
    <property type="evidence" value="ECO:0007669"/>
    <property type="project" value="TreeGrafter"/>
</dbReference>
<evidence type="ECO:0000256" key="2">
    <source>
        <dbReference type="ARBA" id="ARBA00001966"/>
    </source>
</evidence>
<dbReference type="GO" id="GO:0046872">
    <property type="term" value="F:metal ion binding"/>
    <property type="evidence" value="ECO:0007669"/>
    <property type="project" value="UniProtKB-KW"/>
</dbReference>
<accession>A0A382FIU8</accession>
<dbReference type="Pfam" id="PF01077">
    <property type="entry name" value="NIR_SIR"/>
    <property type="match status" value="2"/>
</dbReference>
<dbReference type="InterPro" id="IPR045854">
    <property type="entry name" value="NO2/SO3_Rdtase_4Fe4S_sf"/>
</dbReference>
<evidence type="ECO:0000256" key="5">
    <source>
        <dbReference type="ARBA" id="ARBA00023002"/>
    </source>
</evidence>
<dbReference type="PANTHER" id="PTHR11493:SF47">
    <property type="entry name" value="SULFITE REDUCTASE [NADPH] SUBUNIT BETA"/>
    <property type="match status" value="1"/>
</dbReference>
<sequence>QYTVLHPEFSFLPRKFKIAVTGSPKDRAAVALHDIGLRMHLNDSGKLGFEVLIGGGQGRTPVIAKTIREWLSPEHLMAYVEAILRVYNLNGRRDNIHKARIKIIVNQLGIDRYRELVDQEFDRIKGDVKDIPEAEIQRIKAYFAPPEYEELPDFTDKLNTLRLADKAFDLWISSNVAEHKIRGYAIVNLTLKAPDRVPGDITATAMDAVADLADEYSLGEMRVNHRQNLVFVDVKQMDLHGLWKKLGLLELATPNLGQLTDMITCPGLDYCNLANARSIPVAQDINKHFVDVDRLVAIGDFTVNISGCMNACGHHHVGNVGILGVDKHGTEFFQLTLGGSSDEGASLGDRLGRALPQEEVPAAIEAIVDTYMDIRKDDERFLDTYRRIGMVPFKEAVYGSADTKVVV</sequence>
<dbReference type="InterPro" id="IPR006067">
    <property type="entry name" value="NO2/SO3_Rdtase_4Fe4S_dom"/>
</dbReference>
<protein>
    <recommendedName>
        <fullName evidence="11">Nitrite/sulphite reductase 4Fe-4S domain-containing protein</fullName>
    </recommendedName>
</protein>
<dbReference type="GO" id="GO:0051539">
    <property type="term" value="F:4 iron, 4 sulfur cluster binding"/>
    <property type="evidence" value="ECO:0007669"/>
    <property type="project" value="UniProtKB-KW"/>
</dbReference>